<dbReference type="Pfam" id="PF05634">
    <property type="entry name" value="APO_RNA-bind"/>
    <property type="match status" value="3"/>
</dbReference>
<feature type="domain" description="APO" evidence="1">
    <location>
        <begin position="287"/>
        <end position="323"/>
    </location>
</feature>
<dbReference type="Proteomes" id="UP000823749">
    <property type="component" value="Chromosome 7"/>
</dbReference>
<gene>
    <name evidence="2" type="ORF">RHGRI_020876</name>
</gene>
<name>A0AAV6JMB5_9ERIC</name>
<sequence length="453" mass="49722">MDCVYPQSRFVASVFPHGKGKALTPKLGCPKSDRFPSRSSLDSLKYCGSILKLQVEFRIPSLNTAPHHPLVVRCNHPQNADLPKYLSKKEKKPFLTPILELRRAARERFKNSRGKPKRPVPPPKNGLLVKSLIPLAYNVLNARTSLINNLKKLLKAVPVHACKGCNEIHVGPVGHPFKSCRGSGAPAPVVELCIQAGVDLPEYPTKRRRKPIIHIARSEFIDGDERDLPDLDPEAPKIPLLTELPNEEIVPPSNDEEIAFLAEETLQAWETMKRGAKKLMCVYPVRVCGYCSEVHVGACGHKAQNCGAYKHQQRNGQHGWQKGGAVVPEQYKSTMRLDIGIPATVKEAEMVLVHSVNGDSLGLANDFLSFGFIPAGVGIKAVSDALQSSFGDGTRQSRDFQIAAISEQASESASEATKLEDKSSNPLGWKSFDMRGVVSATKGLFNSYSQIRV</sequence>
<protein>
    <recommendedName>
        <fullName evidence="1">APO domain-containing protein</fullName>
    </recommendedName>
</protein>
<dbReference type="GO" id="GO:0003723">
    <property type="term" value="F:RNA binding"/>
    <property type="evidence" value="ECO:0007669"/>
    <property type="project" value="InterPro"/>
</dbReference>
<comment type="caution">
    <text evidence="2">The sequence shown here is derived from an EMBL/GenBank/DDBJ whole genome shotgun (WGS) entry which is preliminary data.</text>
</comment>
<dbReference type="InterPro" id="IPR023342">
    <property type="entry name" value="APO_dom"/>
</dbReference>
<dbReference type="PROSITE" id="PS51499">
    <property type="entry name" value="APO"/>
    <property type="match status" value="1"/>
</dbReference>
<dbReference type="AlphaFoldDB" id="A0AAV6JMB5"/>
<accession>A0AAV6JMB5</accession>
<proteinExistence type="predicted"/>
<keyword evidence="3" id="KW-1185">Reference proteome</keyword>
<dbReference type="EMBL" id="JACTNZ010000007">
    <property type="protein sequence ID" value="KAG5540789.1"/>
    <property type="molecule type" value="Genomic_DNA"/>
</dbReference>
<evidence type="ECO:0000313" key="2">
    <source>
        <dbReference type="EMBL" id="KAG5540789.1"/>
    </source>
</evidence>
<reference evidence="2" key="1">
    <citation type="submission" date="2020-08" db="EMBL/GenBank/DDBJ databases">
        <title>Plant Genome Project.</title>
        <authorList>
            <person name="Zhang R.-G."/>
        </authorList>
    </citation>
    <scope>NUCLEOTIDE SEQUENCE</scope>
    <source>
        <strain evidence="2">WSP0</strain>
        <tissue evidence="2">Leaf</tissue>
    </source>
</reference>
<evidence type="ECO:0000313" key="3">
    <source>
        <dbReference type="Proteomes" id="UP000823749"/>
    </source>
</evidence>
<evidence type="ECO:0000259" key="1">
    <source>
        <dbReference type="PROSITE" id="PS51499"/>
    </source>
</evidence>
<organism evidence="2 3">
    <name type="scientific">Rhododendron griersonianum</name>
    <dbReference type="NCBI Taxonomy" id="479676"/>
    <lineage>
        <taxon>Eukaryota</taxon>
        <taxon>Viridiplantae</taxon>
        <taxon>Streptophyta</taxon>
        <taxon>Embryophyta</taxon>
        <taxon>Tracheophyta</taxon>
        <taxon>Spermatophyta</taxon>
        <taxon>Magnoliopsida</taxon>
        <taxon>eudicotyledons</taxon>
        <taxon>Gunneridae</taxon>
        <taxon>Pentapetalae</taxon>
        <taxon>asterids</taxon>
        <taxon>Ericales</taxon>
        <taxon>Ericaceae</taxon>
        <taxon>Ericoideae</taxon>
        <taxon>Rhodoreae</taxon>
        <taxon>Rhododendron</taxon>
    </lineage>
</organism>